<feature type="coiled-coil region" evidence="2">
    <location>
        <begin position="2"/>
        <end position="36"/>
    </location>
</feature>
<organism evidence="5 6">
    <name type="scientific">Plectus sambesii</name>
    <dbReference type="NCBI Taxonomy" id="2011161"/>
    <lineage>
        <taxon>Eukaryota</taxon>
        <taxon>Metazoa</taxon>
        <taxon>Ecdysozoa</taxon>
        <taxon>Nematoda</taxon>
        <taxon>Chromadorea</taxon>
        <taxon>Plectida</taxon>
        <taxon>Plectina</taxon>
        <taxon>Plectoidea</taxon>
        <taxon>Plectidae</taxon>
        <taxon>Plectus</taxon>
    </lineage>
</organism>
<dbReference type="PANTHER" id="PTHR21502:SF4">
    <property type="entry name" value="RILP-LIKE PROTEIN HOMOLOG"/>
    <property type="match status" value="1"/>
</dbReference>
<dbReference type="GO" id="GO:0051959">
    <property type="term" value="F:dynein light intermediate chain binding"/>
    <property type="evidence" value="ECO:0007669"/>
    <property type="project" value="TreeGrafter"/>
</dbReference>
<feature type="domain" description="RH2" evidence="4">
    <location>
        <begin position="185"/>
        <end position="254"/>
    </location>
</feature>
<dbReference type="PANTHER" id="PTHR21502">
    <property type="entry name" value="ZINC FINGER PROTEIN DZIP1"/>
    <property type="match status" value="1"/>
</dbReference>
<sequence>MVDRLESEKQAKMEGKVKFERELEQVEENYRKEIDDLWSMVKSLQNENKQLSASLSDQEPSSPISTGRDEDIKVMVGLRDQTEKHKDQIKQLQRELIDKATELENWQSDVERLTRQNKELQRKSKAIQNQGRVLVEEKSELICQLQAREEQLIGLQHRLAETDRARKDYEQIQAEERDKDDRDNTPRFTLAELREVLQEKNSLKARVMELEEELEQLRPHSNLSADKTAAAGQTVRFRREGTPYEEEEMTGSITTTTGRTSGEAEQPIEFALDVAPGASSSSASAAGGPRRSSIRSWLPKISHTPDGKL</sequence>
<dbReference type="InterPro" id="IPR034744">
    <property type="entry name" value="RH2"/>
</dbReference>
<dbReference type="Gene3D" id="6.10.230.10">
    <property type="match status" value="1"/>
</dbReference>
<evidence type="ECO:0000259" key="4">
    <source>
        <dbReference type="PROSITE" id="PS51777"/>
    </source>
</evidence>
<dbReference type="PROSITE" id="PS51777">
    <property type="entry name" value="RH2"/>
    <property type="match status" value="1"/>
</dbReference>
<dbReference type="InterPro" id="IPR051241">
    <property type="entry name" value="DZIP_RILPL"/>
</dbReference>
<dbReference type="AlphaFoldDB" id="A0A914XL51"/>
<feature type="region of interest" description="Disordered" evidence="3">
    <location>
        <begin position="223"/>
        <end position="309"/>
    </location>
</feature>
<protein>
    <submittedName>
        <fullName evidence="6">RH2 domain-containing protein</fullName>
    </submittedName>
</protein>
<evidence type="ECO:0000313" key="6">
    <source>
        <dbReference type="WBParaSite" id="PSAMB.scaffold896size39088.g9498.t1"/>
    </source>
</evidence>
<reference evidence="6" key="1">
    <citation type="submission" date="2022-11" db="UniProtKB">
        <authorList>
            <consortium name="WormBaseParasite"/>
        </authorList>
    </citation>
    <scope>IDENTIFICATION</scope>
</reference>
<dbReference type="SUPFAM" id="SSF161256">
    <property type="entry name" value="RILP dimerisation region"/>
    <property type="match status" value="1"/>
</dbReference>
<dbReference type="Pfam" id="PF11461">
    <property type="entry name" value="RILP"/>
    <property type="match status" value="1"/>
</dbReference>
<accession>A0A914XL51</accession>
<keyword evidence="1 2" id="KW-0175">Coiled coil</keyword>
<feature type="compositionally biased region" description="Polar residues" evidence="3">
    <location>
        <begin position="49"/>
        <end position="65"/>
    </location>
</feature>
<dbReference type="InterPro" id="IPR021563">
    <property type="entry name" value="RILP_dimer"/>
</dbReference>
<feature type="region of interest" description="Disordered" evidence="3">
    <location>
        <begin position="49"/>
        <end position="72"/>
    </location>
</feature>
<dbReference type="GO" id="GO:0046983">
    <property type="term" value="F:protein dimerization activity"/>
    <property type="evidence" value="ECO:0007669"/>
    <property type="project" value="InterPro"/>
</dbReference>
<dbReference type="GO" id="GO:0031267">
    <property type="term" value="F:small GTPase binding"/>
    <property type="evidence" value="ECO:0007669"/>
    <property type="project" value="TreeGrafter"/>
</dbReference>
<feature type="coiled-coil region" evidence="2">
    <location>
        <begin position="75"/>
        <end position="130"/>
    </location>
</feature>
<feature type="coiled-coil region" evidence="2">
    <location>
        <begin position="193"/>
        <end position="220"/>
    </location>
</feature>
<evidence type="ECO:0000256" key="1">
    <source>
        <dbReference type="ARBA" id="ARBA00023054"/>
    </source>
</evidence>
<proteinExistence type="predicted"/>
<name>A0A914XL51_9BILA</name>
<keyword evidence="5" id="KW-1185">Reference proteome</keyword>
<dbReference type="Proteomes" id="UP000887566">
    <property type="component" value="Unplaced"/>
</dbReference>
<dbReference type="GO" id="GO:0005737">
    <property type="term" value="C:cytoplasm"/>
    <property type="evidence" value="ECO:0007669"/>
    <property type="project" value="TreeGrafter"/>
</dbReference>
<feature type="compositionally biased region" description="Low complexity" evidence="3">
    <location>
        <begin position="250"/>
        <end position="265"/>
    </location>
</feature>
<evidence type="ECO:0000256" key="3">
    <source>
        <dbReference type="SAM" id="MobiDB-lite"/>
    </source>
</evidence>
<feature type="compositionally biased region" description="Low complexity" evidence="3">
    <location>
        <begin position="275"/>
        <end position="296"/>
    </location>
</feature>
<evidence type="ECO:0000256" key="2">
    <source>
        <dbReference type="SAM" id="Coils"/>
    </source>
</evidence>
<dbReference type="GO" id="GO:0036064">
    <property type="term" value="C:ciliary basal body"/>
    <property type="evidence" value="ECO:0007669"/>
    <property type="project" value="TreeGrafter"/>
</dbReference>
<dbReference type="GO" id="GO:0060271">
    <property type="term" value="P:cilium assembly"/>
    <property type="evidence" value="ECO:0007669"/>
    <property type="project" value="TreeGrafter"/>
</dbReference>
<evidence type="ECO:0000313" key="5">
    <source>
        <dbReference type="Proteomes" id="UP000887566"/>
    </source>
</evidence>
<dbReference type="WBParaSite" id="PSAMB.scaffold896size39088.g9498.t1">
    <property type="protein sequence ID" value="PSAMB.scaffold896size39088.g9498.t1"/>
    <property type="gene ID" value="PSAMB.scaffold896size39088.g9498"/>
</dbReference>